<gene>
    <name evidence="1" type="ORF">CPB84DRAFT_1108317</name>
</gene>
<evidence type="ECO:0000313" key="1">
    <source>
        <dbReference type="EMBL" id="KAF8899955.1"/>
    </source>
</evidence>
<proteinExistence type="predicted"/>
<dbReference type="OrthoDB" id="3197992at2759"/>
<evidence type="ECO:0000313" key="2">
    <source>
        <dbReference type="Proteomes" id="UP000724874"/>
    </source>
</evidence>
<dbReference type="Proteomes" id="UP000724874">
    <property type="component" value="Unassembled WGS sequence"/>
</dbReference>
<accession>A0A9P5NQ20</accession>
<organism evidence="1 2">
    <name type="scientific">Gymnopilus junonius</name>
    <name type="common">Spectacular rustgill mushroom</name>
    <name type="synonym">Gymnopilus spectabilis subsp. junonius</name>
    <dbReference type="NCBI Taxonomy" id="109634"/>
    <lineage>
        <taxon>Eukaryota</taxon>
        <taxon>Fungi</taxon>
        <taxon>Dikarya</taxon>
        <taxon>Basidiomycota</taxon>
        <taxon>Agaricomycotina</taxon>
        <taxon>Agaricomycetes</taxon>
        <taxon>Agaricomycetidae</taxon>
        <taxon>Agaricales</taxon>
        <taxon>Agaricineae</taxon>
        <taxon>Hymenogastraceae</taxon>
        <taxon>Gymnopilus</taxon>
    </lineage>
</organism>
<reference evidence="1" key="1">
    <citation type="submission" date="2020-11" db="EMBL/GenBank/DDBJ databases">
        <authorList>
            <consortium name="DOE Joint Genome Institute"/>
            <person name="Ahrendt S."/>
            <person name="Riley R."/>
            <person name="Andreopoulos W."/>
            <person name="LaButti K."/>
            <person name="Pangilinan J."/>
            <person name="Ruiz-duenas F.J."/>
            <person name="Barrasa J.M."/>
            <person name="Sanchez-Garcia M."/>
            <person name="Camarero S."/>
            <person name="Miyauchi S."/>
            <person name="Serrano A."/>
            <person name="Linde D."/>
            <person name="Babiker R."/>
            <person name="Drula E."/>
            <person name="Ayuso-Fernandez I."/>
            <person name="Pacheco R."/>
            <person name="Padilla G."/>
            <person name="Ferreira P."/>
            <person name="Barriuso J."/>
            <person name="Kellner H."/>
            <person name="Castanera R."/>
            <person name="Alfaro M."/>
            <person name="Ramirez L."/>
            <person name="Pisabarro A.G."/>
            <person name="Kuo A."/>
            <person name="Tritt A."/>
            <person name="Lipzen A."/>
            <person name="He G."/>
            <person name="Yan M."/>
            <person name="Ng V."/>
            <person name="Cullen D."/>
            <person name="Martin F."/>
            <person name="Rosso M.-N."/>
            <person name="Henrissat B."/>
            <person name="Hibbett D."/>
            <person name="Martinez A.T."/>
            <person name="Grigoriev I.V."/>
        </authorList>
    </citation>
    <scope>NUCLEOTIDE SEQUENCE</scope>
    <source>
        <strain evidence="1">AH 44721</strain>
    </source>
</reference>
<sequence>MCRDEVYGDWYRGCSVSHTSCLETYGTNSNLFSPTRLQHFVKSYYSGERIDCNSPTCGLSVAHVHTAPNCPCPKVATDERRIQSMFHKPCDDCRNAEFARRVGR</sequence>
<name>A0A9P5NQ20_GYMJU</name>
<comment type="caution">
    <text evidence="1">The sequence shown here is derived from an EMBL/GenBank/DDBJ whole genome shotgun (WGS) entry which is preliminary data.</text>
</comment>
<keyword evidence="2" id="KW-1185">Reference proteome</keyword>
<dbReference type="EMBL" id="JADNYJ010000050">
    <property type="protein sequence ID" value="KAF8899955.1"/>
    <property type="molecule type" value="Genomic_DNA"/>
</dbReference>
<protein>
    <submittedName>
        <fullName evidence="1">Uncharacterized protein</fullName>
    </submittedName>
</protein>
<dbReference type="AlphaFoldDB" id="A0A9P5NQ20"/>